<sequence>MGENLGEDEANTLLTLIRSNRDDALKVDQLVQAKQKIKHYGIDADATEPTFSAVRIGMSQASNMTLFQHSLSCLGYLVKRCRANDATLLKRLSIDLLPLLLDKMGDAKERIREMALSPVVDIWTVAPVETERAIRENGLTSKNSRLKESSLEWLVRVHALYGGQLSIKPYTSLLVRLLEDASDGVREKAKHVVVDLFKSASGPAKADLQKSITEHQVRKTIATYVIENISGPDMRSSIKSEKDKAKDEKPARPAAKSTYLSSLAGVTMDEMKPAYANTGRELENELNGMLTDLSGKESEQNWAARERHVTRIRELLRGNAPTDHPAIFSAGIKTLCDGLVNVVKSLRTTVSTKGCQCVKDLFLVLGHGMDPTVDIILPTMIKLCGGTKKITAEAANITCAIIFAKTSYHHKIPNYLYGACTDKNIQPRLYATSWFRALVEAHAHEKYILDHGDGIKKLEDGLKKVLVDSNPAVREGGRAAFWTYFDLFPDRATVILEAQDANTRKLLDKDNPNGSSGTSVGPSSNAGPSSRPAAARAGASTTTRLSIKEQIAARRKEAAAAAQAKQAPKLEPAHSLSGPLSAGSSSSAQTAPEKSGISSAPVRPSRPMRPKSQLSIRVDEAKRPASSSSNGDSANAIERTLERMNGNRAMTHADHKVRLEGIVVLGCALAGRTPPNYERRPPVPPSDQLAPALQKLLNDPHTEVVESVLAPEVLPELVKFVGYDQIVPRVLLLNEVDETEHPRPYPTKSLASLKELLTPAESAELLFKVITSMGSGGAMSRKMLPGAMSFTSVQRKRILHGALEWMNTLAGGDKVKPNDYIDQPDTYKLFINRLVPMVPSTKQPNFTPLANILKNIQKRNPTIFDRILATFDPAIQRDLKKAWGMKDESEGASKIEEEVARVEKVLGIIPSVNEMPPPPRPNRGIDIPDVSHKTDFITEDEELTMINPMSALANLNIVPSATPSTIPPATNTRTSSNGSLDIPDFLSTAKKTTTNGTSSASNRDKDLIQVYQDPTPSKPGVNVPRSPEPLANITNSVHFGASTTAGKTPEQQLQSLQNYLRKLKDGDIDSHGLRRLCAIVRDNPAKREQQENKDAIDFWAGGQTFEEMLDSLLDFLGEPFTGGSTKTPEALADVRTQGIQLLRLLMNKATPYFTGREHSVLPVAFKLRGEYPTQSPVSANIDDTVEDYVKSVADSGIALPTITSFLMMTTPDAGGTSKKKVGSNVLALKTLAAFVKESDEEDLESQWNAIGAIAKRYMEDEDPEVRRAVVEVCVGVRKGFVKNGDVEEGEARLWKDCLEGLTEGQKNLLTYYFARNN</sequence>
<dbReference type="SUPFAM" id="SSF48371">
    <property type="entry name" value="ARM repeat"/>
    <property type="match status" value="1"/>
</dbReference>
<dbReference type="PANTHER" id="PTHR21567">
    <property type="entry name" value="CLASP"/>
    <property type="match status" value="1"/>
</dbReference>
<dbReference type="InterPro" id="IPR024395">
    <property type="entry name" value="CLASP_N_dom"/>
</dbReference>
<feature type="compositionally biased region" description="Polar residues" evidence="8">
    <location>
        <begin position="589"/>
        <end position="598"/>
    </location>
</feature>
<organism evidence="10 11">
    <name type="scientific">Orbilia oligospora</name>
    <name type="common">Nematode-trapping fungus</name>
    <name type="synonym">Arthrobotrys oligospora</name>
    <dbReference type="NCBI Taxonomy" id="2813651"/>
    <lineage>
        <taxon>Eukaryota</taxon>
        <taxon>Fungi</taxon>
        <taxon>Dikarya</taxon>
        <taxon>Ascomycota</taxon>
        <taxon>Pezizomycotina</taxon>
        <taxon>Orbiliomycetes</taxon>
        <taxon>Orbiliales</taxon>
        <taxon>Orbiliaceae</taxon>
        <taxon>Orbilia</taxon>
    </lineage>
</organism>
<keyword evidence="6" id="KW-0498">Mitosis</keyword>
<comment type="subcellular location">
    <subcellularLocation>
        <location evidence="1">Cytoplasm</location>
        <location evidence="1">Cytoskeleton</location>
        <location evidence="1">Spindle</location>
    </subcellularLocation>
</comment>
<evidence type="ECO:0000256" key="6">
    <source>
        <dbReference type="ARBA" id="ARBA00022776"/>
    </source>
</evidence>
<keyword evidence="4" id="KW-0132">Cell division</keyword>
<evidence type="ECO:0000256" key="4">
    <source>
        <dbReference type="ARBA" id="ARBA00022618"/>
    </source>
</evidence>
<dbReference type="EMBL" id="JAABOE010000033">
    <property type="protein sequence ID" value="KAF3181141.1"/>
    <property type="molecule type" value="Genomic_DNA"/>
</dbReference>
<feature type="domain" description="TOG" evidence="9">
    <location>
        <begin position="1"/>
        <end position="223"/>
    </location>
</feature>
<feature type="compositionally biased region" description="Low complexity" evidence="8">
    <location>
        <begin position="559"/>
        <end position="588"/>
    </location>
</feature>
<dbReference type="GO" id="GO:0005815">
    <property type="term" value="C:microtubule organizing center"/>
    <property type="evidence" value="ECO:0007669"/>
    <property type="project" value="TreeGrafter"/>
</dbReference>
<accession>A0A7C8TU82</accession>
<dbReference type="Gene3D" id="1.25.10.10">
    <property type="entry name" value="Leucine-rich Repeat Variant"/>
    <property type="match status" value="2"/>
</dbReference>
<dbReference type="SMART" id="SM01349">
    <property type="entry name" value="TOG"/>
    <property type="match status" value="2"/>
</dbReference>
<dbReference type="GO" id="GO:0051301">
    <property type="term" value="P:cell division"/>
    <property type="evidence" value="ECO:0007669"/>
    <property type="project" value="UniProtKB-KW"/>
</dbReference>
<dbReference type="PANTHER" id="PTHR21567:SF9">
    <property type="entry name" value="CLIP-ASSOCIATING PROTEIN"/>
    <property type="match status" value="1"/>
</dbReference>
<keyword evidence="5" id="KW-0493">Microtubule</keyword>
<gene>
    <name evidence="10" type="primary">STU1</name>
    <name evidence="10" type="ORF">TWF788_006642</name>
</gene>
<feature type="region of interest" description="Disordered" evidence="8">
    <location>
        <begin position="505"/>
        <end position="636"/>
    </location>
</feature>
<evidence type="ECO:0000256" key="8">
    <source>
        <dbReference type="SAM" id="MobiDB-lite"/>
    </source>
</evidence>
<feature type="compositionally biased region" description="Low complexity" evidence="8">
    <location>
        <begin position="521"/>
        <end position="545"/>
    </location>
</feature>
<evidence type="ECO:0000256" key="1">
    <source>
        <dbReference type="ARBA" id="ARBA00004186"/>
    </source>
</evidence>
<evidence type="ECO:0000256" key="2">
    <source>
        <dbReference type="ARBA" id="ARBA00009549"/>
    </source>
</evidence>
<comment type="subunit">
    <text evidence="3">Interacts with microtubules.</text>
</comment>
<feature type="compositionally biased region" description="Low complexity" evidence="8">
    <location>
        <begin position="963"/>
        <end position="972"/>
    </location>
</feature>
<evidence type="ECO:0000256" key="7">
    <source>
        <dbReference type="ARBA" id="ARBA00024889"/>
    </source>
</evidence>
<feature type="compositionally biased region" description="Basic and acidic residues" evidence="8">
    <location>
        <begin position="236"/>
        <end position="251"/>
    </location>
</feature>
<feature type="region of interest" description="Disordered" evidence="8">
    <location>
        <begin position="233"/>
        <end position="256"/>
    </location>
</feature>
<protein>
    <submittedName>
        <fullName evidence="10">Suppressor of tub2 mutation</fullName>
    </submittedName>
</protein>
<name>A0A7C8TU82_ORBOL</name>
<evidence type="ECO:0000256" key="5">
    <source>
        <dbReference type="ARBA" id="ARBA00022701"/>
    </source>
</evidence>
<dbReference type="GO" id="GO:0005876">
    <property type="term" value="C:spindle microtubule"/>
    <property type="evidence" value="ECO:0007669"/>
    <property type="project" value="TreeGrafter"/>
</dbReference>
<proteinExistence type="inferred from homology"/>
<keyword evidence="6" id="KW-0131">Cell cycle</keyword>
<comment type="caution">
    <text evidence="10">The sequence shown here is derived from an EMBL/GenBank/DDBJ whole genome shotgun (WGS) entry which is preliminary data.</text>
</comment>
<evidence type="ECO:0000313" key="10">
    <source>
        <dbReference type="EMBL" id="KAF3181141.1"/>
    </source>
</evidence>
<comment type="function">
    <text evidence="7">Microtubule binding protein that promotes the stabilization of dynamic microtubules. Required for mitotic spindle formation.</text>
</comment>
<reference evidence="10 11" key="1">
    <citation type="submission" date="2019-06" db="EMBL/GenBank/DDBJ databases">
        <authorList>
            <person name="Palmer J.M."/>
        </authorList>
    </citation>
    <scope>NUCLEOTIDE SEQUENCE [LARGE SCALE GENOMIC DNA]</scope>
    <source>
        <strain evidence="10 11">TWF788</strain>
    </source>
</reference>
<dbReference type="Pfam" id="PF12348">
    <property type="entry name" value="CLASP_N"/>
    <property type="match status" value="2"/>
</dbReference>
<dbReference type="Proteomes" id="UP000479691">
    <property type="component" value="Unassembled WGS sequence"/>
</dbReference>
<feature type="region of interest" description="Disordered" evidence="8">
    <location>
        <begin position="963"/>
        <end position="984"/>
    </location>
</feature>
<evidence type="ECO:0000259" key="9">
    <source>
        <dbReference type="SMART" id="SM01349"/>
    </source>
</evidence>
<evidence type="ECO:0000313" key="11">
    <source>
        <dbReference type="Proteomes" id="UP000479691"/>
    </source>
</evidence>
<feature type="compositionally biased region" description="Low complexity" evidence="8">
    <location>
        <begin position="625"/>
        <end position="636"/>
    </location>
</feature>
<dbReference type="InterPro" id="IPR016024">
    <property type="entry name" value="ARM-type_fold"/>
</dbReference>
<comment type="similarity">
    <text evidence="2">Belongs to the CLASP family.</text>
</comment>
<dbReference type="GO" id="GO:0005881">
    <property type="term" value="C:cytoplasmic microtubule"/>
    <property type="evidence" value="ECO:0007669"/>
    <property type="project" value="TreeGrafter"/>
</dbReference>
<dbReference type="GO" id="GO:1990023">
    <property type="term" value="C:mitotic spindle midzone"/>
    <property type="evidence" value="ECO:0007669"/>
    <property type="project" value="TreeGrafter"/>
</dbReference>
<dbReference type="GO" id="GO:0090307">
    <property type="term" value="P:mitotic spindle assembly"/>
    <property type="evidence" value="ECO:0007669"/>
    <property type="project" value="TreeGrafter"/>
</dbReference>
<feature type="region of interest" description="Disordered" evidence="8">
    <location>
        <begin position="910"/>
        <end position="930"/>
    </location>
</feature>
<dbReference type="GO" id="GO:0008017">
    <property type="term" value="F:microtubule binding"/>
    <property type="evidence" value="ECO:0007669"/>
    <property type="project" value="TreeGrafter"/>
</dbReference>
<feature type="domain" description="TOG" evidence="9">
    <location>
        <begin position="278"/>
        <end position="520"/>
    </location>
</feature>
<evidence type="ECO:0000256" key="3">
    <source>
        <dbReference type="ARBA" id="ARBA00011375"/>
    </source>
</evidence>
<dbReference type="GO" id="GO:0060172">
    <property type="term" value="P:astral microtubule depolymerization"/>
    <property type="evidence" value="ECO:0007669"/>
    <property type="project" value="TreeGrafter"/>
</dbReference>
<dbReference type="InterPro" id="IPR011989">
    <property type="entry name" value="ARM-like"/>
</dbReference>
<dbReference type="InterPro" id="IPR034085">
    <property type="entry name" value="TOG"/>
</dbReference>